<proteinExistence type="predicted"/>
<name>A0A438MKH5_9ACTN</name>
<protein>
    <submittedName>
        <fullName evidence="2">Cupin domain</fullName>
    </submittedName>
</protein>
<dbReference type="PANTHER" id="PTHR36440">
    <property type="entry name" value="PUTATIVE (AFU_ORTHOLOGUE AFUA_8G07350)-RELATED"/>
    <property type="match status" value="1"/>
</dbReference>
<comment type="caution">
    <text evidence="2">The sequence shown here is derived from an EMBL/GenBank/DDBJ whole genome shotgun (WGS) entry which is preliminary data.</text>
</comment>
<evidence type="ECO:0000313" key="2">
    <source>
        <dbReference type="EMBL" id="RVX46061.1"/>
    </source>
</evidence>
<dbReference type="InterPro" id="IPR053146">
    <property type="entry name" value="QDO-like"/>
</dbReference>
<keyword evidence="3" id="KW-1185">Reference proteome</keyword>
<evidence type="ECO:0000259" key="1">
    <source>
        <dbReference type="Pfam" id="PF07883"/>
    </source>
</evidence>
<dbReference type="PANTHER" id="PTHR36440:SF1">
    <property type="entry name" value="PUTATIVE (AFU_ORTHOLOGUE AFUA_8G07350)-RELATED"/>
    <property type="match status" value="1"/>
</dbReference>
<dbReference type="OrthoDB" id="5114244at2"/>
<organism evidence="2 3">
    <name type="scientific">Nonomuraea polychroma</name>
    <dbReference type="NCBI Taxonomy" id="46176"/>
    <lineage>
        <taxon>Bacteria</taxon>
        <taxon>Bacillati</taxon>
        <taxon>Actinomycetota</taxon>
        <taxon>Actinomycetes</taxon>
        <taxon>Streptosporangiales</taxon>
        <taxon>Streptosporangiaceae</taxon>
        <taxon>Nonomuraea</taxon>
    </lineage>
</organism>
<feature type="domain" description="Cupin type-2" evidence="1">
    <location>
        <begin position="42"/>
        <end position="98"/>
    </location>
</feature>
<evidence type="ECO:0000313" key="3">
    <source>
        <dbReference type="Proteomes" id="UP000284824"/>
    </source>
</evidence>
<dbReference type="SUPFAM" id="SSF51182">
    <property type="entry name" value="RmlC-like cupins"/>
    <property type="match status" value="1"/>
</dbReference>
<dbReference type="Pfam" id="PF07883">
    <property type="entry name" value="Cupin_2"/>
    <property type="match status" value="1"/>
</dbReference>
<dbReference type="EMBL" id="SAUN01000001">
    <property type="protein sequence ID" value="RVX46061.1"/>
    <property type="molecule type" value="Genomic_DNA"/>
</dbReference>
<dbReference type="InterPro" id="IPR013096">
    <property type="entry name" value="Cupin_2"/>
</dbReference>
<dbReference type="InterPro" id="IPR011051">
    <property type="entry name" value="RmlC_Cupin_sf"/>
</dbReference>
<reference evidence="2 3" key="1">
    <citation type="submission" date="2019-01" db="EMBL/GenBank/DDBJ databases">
        <title>Sequencing the genomes of 1000 actinobacteria strains.</title>
        <authorList>
            <person name="Klenk H.-P."/>
        </authorList>
    </citation>
    <scope>NUCLEOTIDE SEQUENCE [LARGE SCALE GENOMIC DNA]</scope>
    <source>
        <strain evidence="2 3">DSM 43925</strain>
    </source>
</reference>
<accession>A0A438MKH5</accession>
<dbReference type="Proteomes" id="UP000284824">
    <property type="component" value="Unassembled WGS sequence"/>
</dbReference>
<dbReference type="RefSeq" id="WP_127937922.1">
    <property type="nucleotide sequence ID" value="NZ_SAUN01000001.1"/>
</dbReference>
<dbReference type="Gene3D" id="2.60.120.10">
    <property type="entry name" value="Jelly Rolls"/>
    <property type="match status" value="1"/>
</dbReference>
<dbReference type="InterPro" id="IPR014710">
    <property type="entry name" value="RmlC-like_jellyroll"/>
</dbReference>
<gene>
    <name evidence="2" type="ORF">EDD27_8905</name>
</gene>
<dbReference type="AlphaFoldDB" id="A0A438MKH5"/>
<sequence length="167" mass="17968">MSDFPSPPPVSQDRRFVLGQHLSLTILTSGEETGGRHDISDVTLPPGAGTPLHLHTGYEERLWIVEGALTVWSGTDTYTLRPGDFYRVPLNTPHTIKAGAQGARTLTITSPARFAELIRRTGTPAHLATAETEGDLELFQAVTEEFGDVILGPPGATPASLGADWQR</sequence>